<sequence length="583" mass="62442">MNRVSVGVLGAVGLMRDGVVLTPSAPLLRALLGQLAVSAGTPLPSAELIRVVWQDQPPRDPKGALHLAACRLRAWLRGAGETQVRVVTGSDGYHLDLGGGRTDLELFRSEASRSDATSETLTAALGLWRGRPFDNVPDRRSDSRMIEALLAEQDSVTRRSARAALDEGQPHLAIRLVERLCRADSLDEEAHAILIEALVATGQQGAAAVTFDRIRRRLAVELGIEPGTLLRQAHLRCLTGSDPPDTVQGRGGGAGEPGRQTDDGNHGEHGEPMADVPTRLLGRERDHAGLAALVRNRRLVTVIGPPGIGKSRLCAELAVRETGHFSGGVRVARPHESLSAPEGTGPALLIADDCDERLGEIRADVERLTASRPDLTVVITARRPLGLSGEVIWSLGPLDLDAGERLLRARAAEAVPGLAFGADDRPWVQRLCALADGVPAIIESLASLMRTFPLKVLAEQAERDLGALIDDVNPAAARFTAGLDQVWQGLSSTQQIMLVRTAAFPGDFGLHCAVAECAEPPLEVGSVPGVLAALVDRGCVLPFESAMGRRYRLLVPVRAMVLRRFRRPRMGRFPTARLPARAR</sequence>
<evidence type="ECO:0000256" key="2">
    <source>
        <dbReference type="ARBA" id="ARBA00023163"/>
    </source>
</evidence>
<dbReference type="Gene3D" id="1.10.10.10">
    <property type="entry name" value="Winged helix-like DNA-binding domain superfamily/Winged helix DNA-binding domain"/>
    <property type="match status" value="1"/>
</dbReference>
<dbReference type="Pfam" id="PF03704">
    <property type="entry name" value="BTAD"/>
    <property type="match status" value="1"/>
</dbReference>
<dbReference type="SUPFAM" id="SSF48452">
    <property type="entry name" value="TPR-like"/>
    <property type="match status" value="1"/>
</dbReference>
<evidence type="ECO:0000259" key="4">
    <source>
        <dbReference type="SMART" id="SM01043"/>
    </source>
</evidence>
<dbReference type="InterPro" id="IPR036388">
    <property type="entry name" value="WH-like_DNA-bd_sf"/>
</dbReference>
<dbReference type="EMBL" id="JBHUFV010000083">
    <property type="protein sequence ID" value="MFD1939563.1"/>
    <property type="molecule type" value="Genomic_DNA"/>
</dbReference>
<evidence type="ECO:0000256" key="3">
    <source>
        <dbReference type="SAM" id="MobiDB-lite"/>
    </source>
</evidence>
<dbReference type="InterPro" id="IPR016032">
    <property type="entry name" value="Sig_transdc_resp-reg_C-effctor"/>
</dbReference>
<evidence type="ECO:0000313" key="5">
    <source>
        <dbReference type="EMBL" id="MFD1939563.1"/>
    </source>
</evidence>
<dbReference type="SMART" id="SM01043">
    <property type="entry name" value="BTAD"/>
    <property type="match status" value="1"/>
</dbReference>
<dbReference type="SUPFAM" id="SSF46894">
    <property type="entry name" value="C-terminal effector domain of the bipartite response regulators"/>
    <property type="match status" value="1"/>
</dbReference>
<dbReference type="RefSeq" id="WP_379581947.1">
    <property type="nucleotide sequence ID" value="NZ_JBHUFV010000083.1"/>
</dbReference>
<keyword evidence="6" id="KW-1185">Reference proteome</keyword>
<dbReference type="InterPro" id="IPR051677">
    <property type="entry name" value="AfsR-DnrI-RedD_regulator"/>
</dbReference>
<organism evidence="5 6">
    <name type="scientific">Nonomuraea mangrovi</name>
    <dbReference type="NCBI Taxonomy" id="2316207"/>
    <lineage>
        <taxon>Bacteria</taxon>
        <taxon>Bacillati</taxon>
        <taxon>Actinomycetota</taxon>
        <taxon>Actinomycetes</taxon>
        <taxon>Streptosporangiales</taxon>
        <taxon>Streptosporangiaceae</taxon>
        <taxon>Nonomuraea</taxon>
    </lineage>
</organism>
<keyword evidence="1" id="KW-0805">Transcription regulation</keyword>
<reference evidence="6" key="1">
    <citation type="journal article" date="2019" name="Int. J. Syst. Evol. Microbiol.">
        <title>The Global Catalogue of Microorganisms (GCM) 10K type strain sequencing project: providing services to taxonomists for standard genome sequencing and annotation.</title>
        <authorList>
            <consortium name="The Broad Institute Genomics Platform"/>
            <consortium name="The Broad Institute Genome Sequencing Center for Infectious Disease"/>
            <person name="Wu L."/>
            <person name="Ma J."/>
        </authorList>
    </citation>
    <scope>NUCLEOTIDE SEQUENCE [LARGE SCALE GENOMIC DNA]</scope>
    <source>
        <strain evidence="6">ICMP 6774ER</strain>
    </source>
</reference>
<protein>
    <submittedName>
        <fullName evidence="5">BTAD domain-containing putative transcriptional regulator</fullName>
    </submittedName>
</protein>
<dbReference type="InterPro" id="IPR005158">
    <property type="entry name" value="BTAD"/>
</dbReference>
<keyword evidence="2" id="KW-0804">Transcription</keyword>
<evidence type="ECO:0000256" key="1">
    <source>
        <dbReference type="ARBA" id="ARBA00023015"/>
    </source>
</evidence>
<dbReference type="PANTHER" id="PTHR35807:SF1">
    <property type="entry name" value="TRANSCRIPTIONAL REGULATOR REDD"/>
    <property type="match status" value="1"/>
</dbReference>
<dbReference type="SUPFAM" id="SSF52540">
    <property type="entry name" value="P-loop containing nucleoside triphosphate hydrolases"/>
    <property type="match status" value="1"/>
</dbReference>
<gene>
    <name evidence="5" type="ORF">ACFSKW_49690</name>
</gene>
<name>A0ABW4TC11_9ACTN</name>
<accession>A0ABW4TC11</accession>
<comment type="caution">
    <text evidence="5">The sequence shown here is derived from an EMBL/GenBank/DDBJ whole genome shotgun (WGS) entry which is preliminary data.</text>
</comment>
<dbReference type="InterPro" id="IPR027417">
    <property type="entry name" value="P-loop_NTPase"/>
</dbReference>
<evidence type="ECO:0000313" key="6">
    <source>
        <dbReference type="Proteomes" id="UP001597368"/>
    </source>
</evidence>
<feature type="domain" description="Bacterial transcriptional activator" evidence="4">
    <location>
        <begin position="102"/>
        <end position="238"/>
    </location>
</feature>
<feature type="compositionally biased region" description="Basic and acidic residues" evidence="3">
    <location>
        <begin position="259"/>
        <end position="272"/>
    </location>
</feature>
<dbReference type="Gene3D" id="1.25.40.10">
    <property type="entry name" value="Tetratricopeptide repeat domain"/>
    <property type="match status" value="1"/>
</dbReference>
<feature type="region of interest" description="Disordered" evidence="3">
    <location>
        <begin position="240"/>
        <end position="275"/>
    </location>
</feature>
<dbReference type="PANTHER" id="PTHR35807">
    <property type="entry name" value="TRANSCRIPTIONAL REGULATOR REDD-RELATED"/>
    <property type="match status" value="1"/>
</dbReference>
<dbReference type="Proteomes" id="UP001597368">
    <property type="component" value="Unassembled WGS sequence"/>
</dbReference>
<dbReference type="InterPro" id="IPR011990">
    <property type="entry name" value="TPR-like_helical_dom_sf"/>
</dbReference>
<proteinExistence type="predicted"/>